<keyword evidence="2" id="KW-1185">Reference proteome</keyword>
<evidence type="ECO:0000313" key="1">
    <source>
        <dbReference type="EnsemblMetazoa" id="RPRC008534-PA"/>
    </source>
</evidence>
<sequence>MAECIGIILAAVAPQNLVTKADEELMIDMWQRNYGVPGREKYTVSIDHVQTKVILNFM</sequence>
<dbReference type="EnsemblMetazoa" id="RPRC008534-RA">
    <property type="protein sequence ID" value="RPRC008534-PA"/>
    <property type="gene ID" value="RPRC008534"/>
</dbReference>
<protein>
    <submittedName>
        <fullName evidence="1">Uncharacterized protein</fullName>
    </submittedName>
</protein>
<organism evidence="1 2">
    <name type="scientific">Rhodnius prolixus</name>
    <name type="common">Triatomid bug</name>
    <dbReference type="NCBI Taxonomy" id="13249"/>
    <lineage>
        <taxon>Eukaryota</taxon>
        <taxon>Metazoa</taxon>
        <taxon>Ecdysozoa</taxon>
        <taxon>Arthropoda</taxon>
        <taxon>Hexapoda</taxon>
        <taxon>Insecta</taxon>
        <taxon>Pterygota</taxon>
        <taxon>Neoptera</taxon>
        <taxon>Paraneoptera</taxon>
        <taxon>Hemiptera</taxon>
        <taxon>Heteroptera</taxon>
        <taxon>Panheteroptera</taxon>
        <taxon>Cimicomorpha</taxon>
        <taxon>Reduviidae</taxon>
        <taxon>Triatominae</taxon>
        <taxon>Rhodnius</taxon>
    </lineage>
</organism>
<dbReference type="InParanoid" id="T1HWW4"/>
<dbReference type="Proteomes" id="UP000015103">
    <property type="component" value="Unassembled WGS sequence"/>
</dbReference>
<dbReference type="VEuPathDB" id="VectorBase:RPRC008534"/>
<accession>T1HWW4</accession>
<proteinExistence type="predicted"/>
<reference evidence="1" key="1">
    <citation type="submission" date="2015-05" db="UniProtKB">
        <authorList>
            <consortium name="EnsemblMetazoa"/>
        </authorList>
    </citation>
    <scope>IDENTIFICATION</scope>
</reference>
<name>T1HWW4_RHOPR</name>
<dbReference type="AlphaFoldDB" id="T1HWW4"/>
<evidence type="ECO:0000313" key="2">
    <source>
        <dbReference type="Proteomes" id="UP000015103"/>
    </source>
</evidence>
<dbReference type="EMBL" id="ACPB03006345">
    <property type="status" value="NOT_ANNOTATED_CDS"/>
    <property type="molecule type" value="Genomic_DNA"/>
</dbReference>
<dbReference type="HOGENOM" id="CLU_2981567_0_0_1"/>
<dbReference type="STRING" id="13249.T1HWW4"/>